<dbReference type="Pfam" id="PF00480">
    <property type="entry name" value="ROK"/>
    <property type="match status" value="1"/>
</dbReference>
<organism evidence="2 3">
    <name type="scientific">Actinoplanes digitatis</name>
    <dbReference type="NCBI Taxonomy" id="1868"/>
    <lineage>
        <taxon>Bacteria</taxon>
        <taxon>Bacillati</taxon>
        <taxon>Actinomycetota</taxon>
        <taxon>Actinomycetes</taxon>
        <taxon>Micromonosporales</taxon>
        <taxon>Micromonosporaceae</taxon>
        <taxon>Actinoplanes</taxon>
    </lineage>
</organism>
<dbReference type="AlphaFoldDB" id="A0A7W7MRT0"/>
<dbReference type="GO" id="GO:0016301">
    <property type="term" value="F:kinase activity"/>
    <property type="evidence" value="ECO:0007669"/>
    <property type="project" value="UniProtKB-KW"/>
</dbReference>
<dbReference type="Proteomes" id="UP000578112">
    <property type="component" value="Unassembled WGS sequence"/>
</dbReference>
<dbReference type="EMBL" id="JACHNH010000001">
    <property type="protein sequence ID" value="MBB4763804.1"/>
    <property type="molecule type" value="Genomic_DNA"/>
</dbReference>
<dbReference type="PROSITE" id="PS01125">
    <property type="entry name" value="ROK"/>
    <property type="match status" value="1"/>
</dbReference>
<evidence type="ECO:0000313" key="2">
    <source>
        <dbReference type="EMBL" id="MBB4763804.1"/>
    </source>
</evidence>
<comment type="caution">
    <text evidence="2">The sequence shown here is derived from an EMBL/GenBank/DDBJ whole genome shotgun (WGS) entry which is preliminary data.</text>
</comment>
<proteinExistence type="inferred from homology"/>
<reference evidence="2 3" key="1">
    <citation type="submission" date="2020-08" db="EMBL/GenBank/DDBJ databases">
        <title>Sequencing the genomes of 1000 actinobacteria strains.</title>
        <authorList>
            <person name="Klenk H.-P."/>
        </authorList>
    </citation>
    <scope>NUCLEOTIDE SEQUENCE [LARGE SCALE GENOMIC DNA]</scope>
    <source>
        <strain evidence="2 3">DSM 43149</strain>
    </source>
</reference>
<dbReference type="PANTHER" id="PTHR18964:SF149">
    <property type="entry name" value="BIFUNCTIONAL UDP-N-ACETYLGLUCOSAMINE 2-EPIMERASE_N-ACETYLMANNOSAMINE KINASE"/>
    <property type="match status" value="1"/>
</dbReference>
<dbReference type="InterPro" id="IPR049874">
    <property type="entry name" value="ROK_cs"/>
</dbReference>
<dbReference type="SUPFAM" id="SSF53067">
    <property type="entry name" value="Actin-like ATPase domain"/>
    <property type="match status" value="1"/>
</dbReference>
<dbReference type="InterPro" id="IPR000600">
    <property type="entry name" value="ROK"/>
</dbReference>
<dbReference type="RefSeq" id="WP_184995064.1">
    <property type="nucleotide sequence ID" value="NZ_BOMK01000041.1"/>
</dbReference>
<comment type="similarity">
    <text evidence="1">Belongs to the ROK (NagC/XylR) family.</text>
</comment>
<keyword evidence="3" id="KW-1185">Reference proteome</keyword>
<keyword evidence="2" id="KW-0418">Kinase</keyword>
<dbReference type="InterPro" id="IPR043129">
    <property type="entry name" value="ATPase_NBD"/>
</dbReference>
<accession>A0A7W7MRT0</accession>
<keyword evidence="2" id="KW-0808">Transferase</keyword>
<evidence type="ECO:0000313" key="3">
    <source>
        <dbReference type="Proteomes" id="UP000578112"/>
    </source>
</evidence>
<name>A0A7W7MRT0_9ACTN</name>
<dbReference type="SUPFAM" id="SSF46785">
    <property type="entry name" value="Winged helix' DNA-binding domain"/>
    <property type="match status" value="1"/>
</dbReference>
<dbReference type="PANTHER" id="PTHR18964">
    <property type="entry name" value="ROK (REPRESSOR, ORF, KINASE) FAMILY"/>
    <property type="match status" value="1"/>
</dbReference>
<gene>
    <name evidence="2" type="ORF">BJ971_004360</name>
</gene>
<evidence type="ECO:0000256" key="1">
    <source>
        <dbReference type="ARBA" id="ARBA00006479"/>
    </source>
</evidence>
<dbReference type="InterPro" id="IPR036390">
    <property type="entry name" value="WH_DNA-bd_sf"/>
</dbReference>
<sequence length="393" mass="40541">MARTSRDIRSANRLGVIQQVISAGTTSRQRIAAATGLSLGTVATLVGELTALGLLTEAGREDSGGGRPRGLVTPNPRGGLLIGVDVAETYVHVDLFDATLTRLTGTEEALRPNERRPEQVVAHIVSGVRTVMAGAGGRILGAGVSVPGQVDREGGVSVFAPNWDWHDVPLRDLLARSLALPLHLDNPLRAAVVAELWSGAARGRDDVAVINLGTGVGAGLAFGGALYRGSSNTAGEWGHTTLVLDGRLCRCGSRGCVEAYVGAPGIMQTLRDLAPTSALLHPEDQTATLGALAAGLAAGDPIAAKVNAETGRYLGVAVADLINLINPELVVLSSWVADRLGVPLLDEVRAVVTQHALRRPLTDAEIVLSTVPGNPVSLGAATLALEGFLTGGR</sequence>
<dbReference type="Gene3D" id="3.30.420.40">
    <property type="match status" value="2"/>
</dbReference>
<dbReference type="InterPro" id="IPR036388">
    <property type="entry name" value="WH-like_DNA-bd_sf"/>
</dbReference>
<dbReference type="Gene3D" id="1.10.10.10">
    <property type="entry name" value="Winged helix-like DNA-binding domain superfamily/Winged helix DNA-binding domain"/>
    <property type="match status" value="1"/>
</dbReference>
<protein>
    <submittedName>
        <fullName evidence="2">Putative NBD/HSP70 family sugar kinase</fullName>
    </submittedName>
</protein>